<name>A0A0H5RBF5_9EUKA</name>
<dbReference type="AlphaFoldDB" id="A0A0H5RBF5"/>
<protein>
    <submittedName>
        <fullName evidence="1">Uncharacterized protein</fullName>
    </submittedName>
</protein>
<proteinExistence type="predicted"/>
<organism evidence="1">
    <name type="scientific">Spongospora subterranea</name>
    <dbReference type="NCBI Taxonomy" id="70186"/>
    <lineage>
        <taxon>Eukaryota</taxon>
        <taxon>Sar</taxon>
        <taxon>Rhizaria</taxon>
        <taxon>Endomyxa</taxon>
        <taxon>Phytomyxea</taxon>
        <taxon>Plasmodiophorida</taxon>
        <taxon>Plasmodiophoridae</taxon>
        <taxon>Spongospora</taxon>
    </lineage>
</organism>
<reference evidence="1" key="1">
    <citation type="submission" date="2015-04" db="EMBL/GenBank/DDBJ databases">
        <title>The genome sequence of the plant pathogenic Rhizarian Plasmodiophora brassicae reveals insights in its biotrophic life cycle and the origin of chitin synthesis.</title>
        <authorList>
            <person name="Schwelm A."/>
            <person name="Fogelqvist J."/>
            <person name="Knaust A."/>
            <person name="Julke S."/>
            <person name="Lilja T."/>
            <person name="Dhandapani V."/>
            <person name="Bonilla-Rosso G."/>
            <person name="Karlsson M."/>
            <person name="Shevchenko A."/>
            <person name="Choi S.R."/>
            <person name="Kim H.G."/>
            <person name="Park J.Y."/>
            <person name="Lim Y.P."/>
            <person name="Ludwig-Muller J."/>
            <person name="Dixelius C."/>
        </authorList>
    </citation>
    <scope>NUCLEOTIDE SEQUENCE</scope>
    <source>
        <tissue evidence="1">Potato root galls</tissue>
    </source>
</reference>
<dbReference type="EMBL" id="HACM01010916">
    <property type="protein sequence ID" value="CRZ11358.1"/>
    <property type="molecule type" value="Transcribed_RNA"/>
</dbReference>
<sequence>MARVSIRASLLADAERTLRAVLMQYGLCQFRNRRRAAMLLRSTNNLVQLILCIRQVRNINPRRRLIRDLGALRILPFFDVDEFLQEVRVSQPTFACMKLKIVQCFITI</sequence>
<accession>A0A0H5RBF5</accession>
<evidence type="ECO:0000313" key="1">
    <source>
        <dbReference type="EMBL" id="CRZ11358.1"/>
    </source>
</evidence>